<organism evidence="2 3">
    <name type="scientific">Tulasnella calospora MUT 4182</name>
    <dbReference type="NCBI Taxonomy" id="1051891"/>
    <lineage>
        <taxon>Eukaryota</taxon>
        <taxon>Fungi</taxon>
        <taxon>Dikarya</taxon>
        <taxon>Basidiomycota</taxon>
        <taxon>Agaricomycotina</taxon>
        <taxon>Agaricomycetes</taxon>
        <taxon>Cantharellales</taxon>
        <taxon>Tulasnellaceae</taxon>
        <taxon>Tulasnella</taxon>
    </lineage>
</organism>
<dbReference type="InterPro" id="IPR036047">
    <property type="entry name" value="F-box-like_dom_sf"/>
</dbReference>
<dbReference type="HOGENOM" id="CLU_2514285_0_0_1"/>
<feature type="domain" description="F-box" evidence="1">
    <location>
        <begin position="4"/>
        <end position="35"/>
    </location>
</feature>
<accession>A0A0C3QJC5</accession>
<dbReference type="EMBL" id="KN822955">
    <property type="protein sequence ID" value="KIO32345.1"/>
    <property type="molecule type" value="Genomic_DNA"/>
</dbReference>
<dbReference type="InterPro" id="IPR001810">
    <property type="entry name" value="F-box_dom"/>
</dbReference>
<reference evidence="3" key="2">
    <citation type="submission" date="2015-01" db="EMBL/GenBank/DDBJ databases">
        <title>Evolutionary Origins and Diversification of the Mycorrhizal Mutualists.</title>
        <authorList>
            <consortium name="DOE Joint Genome Institute"/>
            <consortium name="Mycorrhizal Genomics Consortium"/>
            <person name="Kohler A."/>
            <person name="Kuo A."/>
            <person name="Nagy L.G."/>
            <person name="Floudas D."/>
            <person name="Copeland A."/>
            <person name="Barry K.W."/>
            <person name="Cichocki N."/>
            <person name="Veneault-Fourrey C."/>
            <person name="LaButti K."/>
            <person name="Lindquist E.A."/>
            <person name="Lipzen A."/>
            <person name="Lundell T."/>
            <person name="Morin E."/>
            <person name="Murat C."/>
            <person name="Riley R."/>
            <person name="Ohm R."/>
            <person name="Sun H."/>
            <person name="Tunlid A."/>
            <person name="Henrissat B."/>
            <person name="Grigoriev I.V."/>
            <person name="Hibbett D.S."/>
            <person name="Martin F."/>
        </authorList>
    </citation>
    <scope>NUCLEOTIDE SEQUENCE [LARGE SCALE GENOMIC DNA]</scope>
    <source>
        <strain evidence="3">MUT 4182</strain>
    </source>
</reference>
<name>A0A0C3QJC5_9AGAM</name>
<sequence length="85" mass="9804">MLAEILQLIFQFADQASLIAAAGVCQFWSCIALDERRKSLPSIFLLLELVAPRKWVLDPKEHHKSLMSSLAKADWSRFRKYSLRV</sequence>
<protein>
    <recommendedName>
        <fullName evidence="1">F-box domain-containing protein</fullName>
    </recommendedName>
</protein>
<gene>
    <name evidence="2" type="ORF">M407DRAFT_108326</name>
</gene>
<dbReference type="OrthoDB" id="2447803at2759"/>
<dbReference type="AlphaFoldDB" id="A0A0C3QJC5"/>
<keyword evidence="3" id="KW-1185">Reference proteome</keyword>
<proteinExistence type="predicted"/>
<reference evidence="2 3" key="1">
    <citation type="submission" date="2014-04" db="EMBL/GenBank/DDBJ databases">
        <authorList>
            <consortium name="DOE Joint Genome Institute"/>
            <person name="Kuo A."/>
            <person name="Girlanda M."/>
            <person name="Perotto S."/>
            <person name="Kohler A."/>
            <person name="Nagy L.G."/>
            <person name="Floudas D."/>
            <person name="Copeland A."/>
            <person name="Barry K.W."/>
            <person name="Cichocki N."/>
            <person name="Veneault-Fourrey C."/>
            <person name="LaButti K."/>
            <person name="Lindquist E.A."/>
            <person name="Lipzen A."/>
            <person name="Lundell T."/>
            <person name="Morin E."/>
            <person name="Murat C."/>
            <person name="Sun H."/>
            <person name="Tunlid A."/>
            <person name="Henrissat B."/>
            <person name="Grigoriev I.V."/>
            <person name="Hibbett D.S."/>
            <person name="Martin F."/>
            <person name="Nordberg H.P."/>
            <person name="Cantor M.N."/>
            <person name="Hua S.X."/>
        </authorList>
    </citation>
    <scope>NUCLEOTIDE SEQUENCE [LARGE SCALE GENOMIC DNA]</scope>
    <source>
        <strain evidence="2 3">MUT 4182</strain>
    </source>
</reference>
<evidence type="ECO:0000313" key="3">
    <source>
        <dbReference type="Proteomes" id="UP000054248"/>
    </source>
</evidence>
<dbReference type="Pfam" id="PF12937">
    <property type="entry name" value="F-box-like"/>
    <property type="match status" value="1"/>
</dbReference>
<dbReference type="SUPFAM" id="SSF81383">
    <property type="entry name" value="F-box domain"/>
    <property type="match status" value="1"/>
</dbReference>
<evidence type="ECO:0000313" key="2">
    <source>
        <dbReference type="EMBL" id="KIO32345.1"/>
    </source>
</evidence>
<evidence type="ECO:0000259" key="1">
    <source>
        <dbReference type="Pfam" id="PF12937"/>
    </source>
</evidence>
<dbReference type="Proteomes" id="UP000054248">
    <property type="component" value="Unassembled WGS sequence"/>
</dbReference>